<feature type="transmembrane region" description="Helical" evidence="12">
    <location>
        <begin position="405"/>
        <end position="426"/>
    </location>
</feature>
<dbReference type="OMA" id="WKNVYAA"/>
<keyword evidence="8" id="KW-0406">Ion transport</keyword>
<keyword evidence="3" id="KW-0813">Transport</keyword>
<dbReference type="OrthoDB" id="6429739at2759"/>
<keyword evidence="4" id="KW-1003">Cell membrane</keyword>
<reference evidence="13" key="1">
    <citation type="submission" date="2022-01" db="UniProtKB">
        <authorList>
            <consortium name="EnsemblMetazoa"/>
        </authorList>
    </citation>
    <scope>IDENTIFICATION</scope>
</reference>
<evidence type="ECO:0000256" key="6">
    <source>
        <dbReference type="ARBA" id="ARBA00022781"/>
    </source>
</evidence>
<feature type="transmembrane region" description="Helical" evidence="12">
    <location>
        <begin position="115"/>
        <end position="133"/>
    </location>
</feature>
<protein>
    <recommendedName>
        <fullName evidence="15">Otopetrin</fullName>
    </recommendedName>
</protein>
<dbReference type="GeneID" id="106666077"/>
<dbReference type="AlphaFoldDB" id="A0A8I6TGM3"/>
<evidence type="ECO:0000256" key="9">
    <source>
        <dbReference type="ARBA" id="ARBA00023136"/>
    </source>
</evidence>
<keyword evidence="7 12" id="KW-1133">Transmembrane helix</keyword>
<evidence type="ECO:0008006" key="15">
    <source>
        <dbReference type="Google" id="ProtNLM"/>
    </source>
</evidence>
<dbReference type="PANTHER" id="PTHR21522">
    <property type="entry name" value="PROTON CHANNEL OTOP"/>
    <property type="match status" value="1"/>
</dbReference>
<feature type="transmembrane region" description="Helical" evidence="12">
    <location>
        <begin position="432"/>
        <end position="456"/>
    </location>
</feature>
<feature type="transmembrane region" description="Helical" evidence="12">
    <location>
        <begin position="145"/>
        <end position="165"/>
    </location>
</feature>
<evidence type="ECO:0000256" key="8">
    <source>
        <dbReference type="ARBA" id="ARBA00023065"/>
    </source>
</evidence>
<comment type="similarity">
    <text evidence="2">Belongs to the otopetrin family.</text>
</comment>
<feature type="region of interest" description="Disordered" evidence="11">
    <location>
        <begin position="1"/>
        <end position="24"/>
    </location>
</feature>
<accession>A0A8I6TGM3</accession>
<feature type="transmembrane region" description="Helical" evidence="12">
    <location>
        <begin position="477"/>
        <end position="498"/>
    </location>
</feature>
<dbReference type="GO" id="GO:0005886">
    <property type="term" value="C:plasma membrane"/>
    <property type="evidence" value="ECO:0007669"/>
    <property type="project" value="UniProtKB-SubCell"/>
</dbReference>
<dbReference type="GO" id="GO:0015252">
    <property type="term" value="F:proton channel activity"/>
    <property type="evidence" value="ECO:0007669"/>
    <property type="project" value="InterPro"/>
</dbReference>
<proteinExistence type="inferred from homology"/>
<keyword evidence="9 12" id="KW-0472">Membrane</keyword>
<dbReference type="Pfam" id="PF03189">
    <property type="entry name" value="Otopetrin"/>
    <property type="match status" value="2"/>
</dbReference>
<comment type="subcellular location">
    <subcellularLocation>
        <location evidence="1">Cell membrane</location>
        <topology evidence="1">Multi-pass membrane protein</topology>
    </subcellularLocation>
</comment>
<evidence type="ECO:0000313" key="13">
    <source>
        <dbReference type="EnsemblMetazoa" id="XP_014248456.1"/>
    </source>
</evidence>
<keyword evidence="5 12" id="KW-0812">Transmembrane</keyword>
<keyword evidence="14" id="KW-1185">Reference proteome</keyword>
<name>A0A8I6TGM3_CIMLE</name>
<evidence type="ECO:0000256" key="5">
    <source>
        <dbReference type="ARBA" id="ARBA00022692"/>
    </source>
</evidence>
<evidence type="ECO:0000256" key="1">
    <source>
        <dbReference type="ARBA" id="ARBA00004651"/>
    </source>
</evidence>
<keyword evidence="6" id="KW-0375">Hydrogen ion transport</keyword>
<feature type="compositionally biased region" description="Polar residues" evidence="11">
    <location>
        <begin position="12"/>
        <end position="24"/>
    </location>
</feature>
<feature type="transmembrane region" description="Helical" evidence="12">
    <location>
        <begin position="269"/>
        <end position="289"/>
    </location>
</feature>
<keyword evidence="10" id="KW-0407">Ion channel</keyword>
<dbReference type="RefSeq" id="XP_014248456.1">
    <property type="nucleotide sequence ID" value="XM_014392970.2"/>
</dbReference>
<dbReference type="EnsemblMetazoa" id="XM_014392970.2">
    <property type="protein sequence ID" value="XP_014248456.1"/>
    <property type="gene ID" value="LOC106666077"/>
</dbReference>
<evidence type="ECO:0000256" key="3">
    <source>
        <dbReference type="ARBA" id="ARBA00022448"/>
    </source>
</evidence>
<evidence type="ECO:0000256" key="2">
    <source>
        <dbReference type="ARBA" id="ARBA00006513"/>
    </source>
</evidence>
<organism evidence="13 14">
    <name type="scientific">Cimex lectularius</name>
    <name type="common">Bed bug</name>
    <name type="synonym">Acanthia lectularia</name>
    <dbReference type="NCBI Taxonomy" id="79782"/>
    <lineage>
        <taxon>Eukaryota</taxon>
        <taxon>Metazoa</taxon>
        <taxon>Ecdysozoa</taxon>
        <taxon>Arthropoda</taxon>
        <taxon>Hexapoda</taxon>
        <taxon>Insecta</taxon>
        <taxon>Pterygota</taxon>
        <taxon>Neoptera</taxon>
        <taxon>Paraneoptera</taxon>
        <taxon>Hemiptera</taxon>
        <taxon>Heteroptera</taxon>
        <taxon>Panheteroptera</taxon>
        <taxon>Cimicomorpha</taxon>
        <taxon>Cimicidae</taxon>
        <taxon>Cimex</taxon>
    </lineage>
</organism>
<evidence type="ECO:0000256" key="11">
    <source>
        <dbReference type="SAM" id="MobiDB-lite"/>
    </source>
</evidence>
<dbReference type="InterPro" id="IPR004878">
    <property type="entry name" value="Otopetrin"/>
</dbReference>
<feature type="transmembrane region" description="Helical" evidence="12">
    <location>
        <begin position="342"/>
        <end position="362"/>
    </location>
</feature>
<evidence type="ECO:0000256" key="10">
    <source>
        <dbReference type="ARBA" id="ARBA00023303"/>
    </source>
</evidence>
<feature type="transmembrane region" description="Helical" evidence="12">
    <location>
        <begin position="510"/>
        <end position="528"/>
    </location>
</feature>
<dbReference type="KEGG" id="clec:106666077"/>
<feature type="transmembrane region" description="Helical" evidence="12">
    <location>
        <begin position="199"/>
        <end position="224"/>
    </location>
</feature>
<evidence type="ECO:0000256" key="4">
    <source>
        <dbReference type="ARBA" id="ARBA00022475"/>
    </source>
</evidence>
<evidence type="ECO:0000313" key="14">
    <source>
        <dbReference type="Proteomes" id="UP000494040"/>
    </source>
</evidence>
<dbReference type="PANTHER" id="PTHR21522:SF30">
    <property type="entry name" value="GH01206P"/>
    <property type="match status" value="1"/>
</dbReference>
<evidence type="ECO:0000256" key="7">
    <source>
        <dbReference type="ARBA" id="ARBA00022989"/>
    </source>
</evidence>
<evidence type="ECO:0000256" key="12">
    <source>
        <dbReference type="SAM" id="Phobius"/>
    </source>
</evidence>
<dbReference type="Proteomes" id="UP000494040">
    <property type="component" value="Unassembled WGS sequence"/>
</dbReference>
<feature type="transmembrane region" description="Helical" evidence="12">
    <location>
        <begin position="236"/>
        <end position="257"/>
    </location>
</feature>
<feature type="compositionally biased region" description="Basic and acidic residues" evidence="11">
    <location>
        <begin position="1"/>
        <end position="11"/>
    </location>
</feature>
<sequence length="621" mass="70497">MSHGEMWKNDDSQPPSSRGSIVSFGNSELATINEKEQKSDNQVSLVGEIETIESPAITRIKGSRFPSNNSLSMMCKNARRGRSASMPFIQKALPDLNSQTTKIFLETMSIAVSGLYCKLLVVLGICFPVAEVLSDQIPQSNYEVFYLYLYSVSLLYLVFVYATLLKQRAVDTVLHNSKDDTIPVASQTQNSPAGRYGSFYLRMGAIAFGIGSMIHCGLEFGRYFELEDHPDCRSVLMVLTPSIKMTFIIIQLQFIFMSNKHKALSSYKNISKFGLMHMIATNLSVWSSVVVQETKREIVTHYEKNSTNILESYIDDSDNSSFNNICTKSYIMGSLVTNAAPFLFPCTIEYSLICSVILYALWKSICHNRERVPQTGAYANKISKPVVGMTTQHFTVDFANAHKGLFGGIIILVFTIISLIMFYTLIQHEEFFSTAVFQVNLCELVLYALGILASILAMYRIRQLKYERKRLQELDTMLLVTAQTGLYVYFSFSLIVGYFTKEIFSTPNLFITSIFGIAQSTLQTLFIIDAWWRRCATASSVKEKPGRQLVTFLLLSNIAMWAINHLENSRADFHPTERKFYEVCAWTIITQLSMPLAVFYRFHSTVCLCEIWKCTYKMRLQ</sequence>